<sequence length="45" mass="5033">MTDETVTTGQIKRLLSWIADYHSKRLDGNRFGTIKTATSAFSSAR</sequence>
<gene>
    <name evidence="1" type="ORF">IHQ72_35775</name>
</gene>
<accession>A0ABY5R9U6</accession>
<keyword evidence="2" id="KW-1185">Reference proteome</keyword>
<evidence type="ECO:0000313" key="1">
    <source>
        <dbReference type="EMBL" id="UVC19412.1"/>
    </source>
</evidence>
<proteinExistence type="predicted"/>
<reference evidence="1" key="1">
    <citation type="submission" date="2020-09" db="EMBL/GenBank/DDBJ databases">
        <title>Rhizobia associated with sainfoin plants.</title>
        <authorList>
            <person name="Asharfi S."/>
            <person name="Kuzmanovic N."/>
            <person name="Bunk B."/>
            <person name="Sproeer C."/>
            <person name="Becker M."/>
            <person name="Thuenen T."/>
        </authorList>
    </citation>
    <scope>NUCLEOTIDE SEQUENCE</scope>
    <source>
        <strain evidence="1">OM4</strain>
        <plasmid evidence="1">pOM4</plasmid>
    </source>
</reference>
<evidence type="ECO:0000313" key="2">
    <source>
        <dbReference type="Proteomes" id="UP001058098"/>
    </source>
</evidence>
<dbReference type="EMBL" id="CP062230">
    <property type="protein sequence ID" value="UVC19412.1"/>
    <property type="molecule type" value="Genomic_DNA"/>
</dbReference>
<dbReference type="Proteomes" id="UP001058098">
    <property type="component" value="Plasmid pOM4"/>
</dbReference>
<keyword evidence="1" id="KW-0614">Plasmid</keyword>
<protein>
    <submittedName>
        <fullName evidence="1">Uncharacterized protein</fullName>
    </submittedName>
</protein>
<organism evidence="1 2">
    <name type="scientific">Mesorhizobium onobrychidis</name>
    <dbReference type="NCBI Taxonomy" id="2775404"/>
    <lineage>
        <taxon>Bacteria</taxon>
        <taxon>Pseudomonadati</taxon>
        <taxon>Pseudomonadota</taxon>
        <taxon>Alphaproteobacteria</taxon>
        <taxon>Hyphomicrobiales</taxon>
        <taxon>Phyllobacteriaceae</taxon>
        <taxon>Mesorhizobium</taxon>
    </lineage>
</organism>
<name>A0ABY5R9U6_9HYPH</name>
<geneLocation type="plasmid" evidence="1 2">
    <name>pOM4</name>
</geneLocation>
<dbReference type="RefSeq" id="WP_258124291.1">
    <property type="nucleotide sequence ID" value="NZ_CP062230.1"/>
</dbReference>